<name>A9A1L9_NITMS</name>
<dbReference type="EnsemblBacteria" id="ABX13534">
    <property type="protein sequence ID" value="ABX13534"/>
    <property type="gene ID" value="Nmar_1638"/>
</dbReference>
<dbReference type="InParanoid" id="A9A1L9"/>
<evidence type="ECO:0008006" key="4">
    <source>
        <dbReference type="Google" id="ProtNLM"/>
    </source>
</evidence>
<keyword evidence="1" id="KW-0472">Membrane</keyword>
<dbReference type="EMBL" id="CP000866">
    <property type="protein sequence ID" value="ABX13534.1"/>
    <property type="molecule type" value="Genomic_DNA"/>
</dbReference>
<keyword evidence="1" id="KW-0812">Transmembrane</keyword>
<organism evidence="2 3">
    <name type="scientific">Nitrosopumilus maritimus (strain SCM1)</name>
    <dbReference type="NCBI Taxonomy" id="436308"/>
    <lineage>
        <taxon>Archaea</taxon>
        <taxon>Nitrososphaerota</taxon>
        <taxon>Nitrososphaeria</taxon>
        <taxon>Nitrosopumilales</taxon>
        <taxon>Nitrosopumilaceae</taxon>
        <taxon>Nitrosopumilus</taxon>
    </lineage>
</organism>
<gene>
    <name evidence="2" type="ordered locus">Nmar_1638</name>
</gene>
<dbReference type="HOGENOM" id="CLU_438459_0_0_2"/>
<proteinExistence type="predicted"/>
<sequence>MVHLSNEPFPLYSKQCFRFHMAKSMGTIAIFAFMVILTSTITISPVLADTGFTNVQKSAGIIMKFCANETFKLQDCNERYEGIGWTDRVNVLIYAPGWNEDDDKIEQIGTTSNPIDVYTDANRVNGVEFTETGPDTGIFMGVVKLTGAMRYTVHDTFLTTVKTPGMTMDPDGMNISAHDRAVMIATSTQDGRLTVDWEYNEDQHVYKTAYYTWQMGQAEFHKDTYDVNEKVTFFIRDTDLWKHHREFFTNYVKVYSDSDKAGIFVGVQFVKDMDHAKIQNAVYDRHLSEPAASSLTKYTPDGEWKTYLWTEPGGVIGVDQDYDFNLMVHDGLTDIHEMGLSYDMDIYLNGELIESRNDQYWVDGQGVEPIRFDERGSAKIVVSNIFDQPGQEVNFSFQVAPEAILEEVVPRHGSFEVGSTPNYFVGYEHPHYINYLPGEFFMTTGDSSQEQNRLRVTNGDTIYIEYEDITLPRPYTTADSMEIVARALVLDTGVHMVSDDSEIFVETPRPTVTPVSSDIDMSKPTITSVSTDIAIPDWVKKNAMWWSDGQINDPDFAKGIEYLVQENIISVSAAEEIVDEDVNITSIPMWVRNNAGWWSEGHLTDVEFANGIKFLMASGLIKV</sequence>
<dbReference type="AlphaFoldDB" id="A9A1L9"/>
<dbReference type="KEGG" id="nmr:Nmar_1638"/>
<protein>
    <recommendedName>
        <fullName evidence="4">Secreted periplasmic Zn-dependent protease</fullName>
    </recommendedName>
</protein>
<feature type="transmembrane region" description="Helical" evidence="1">
    <location>
        <begin position="28"/>
        <end position="48"/>
    </location>
</feature>
<reference evidence="2 3" key="1">
    <citation type="journal article" date="2010" name="Proc. Natl. Acad. Sci. U.S.A.">
        <title>Nitrosopumilus maritimus genome reveals unique mechanisms for nitrification and autotrophy in globally distributed marine crenarchaea.</title>
        <authorList>
            <person name="Walker C.B."/>
            <person name="de la Torre J.R."/>
            <person name="Klotz M.G."/>
            <person name="Urakawa H."/>
            <person name="Pinel N."/>
            <person name="Arp D.J."/>
            <person name="Brochier-Armanet C."/>
            <person name="Chain P.S."/>
            <person name="Chan P.P."/>
            <person name="Gollabgir A."/>
            <person name="Hemp J."/>
            <person name="Hugler M."/>
            <person name="Karr E.A."/>
            <person name="Konneke M."/>
            <person name="Shin M."/>
            <person name="Lawton T.J."/>
            <person name="Lowe T."/>
            <person name="Martens-Habbena W."/>
            <person name="Sayavedra-Soto L.A."/>
            <person name="Lang D."/>
            <person name="Sievert S.M."/>
            <person name="Rosenzweig A.C."/>
            <person name="Manning G."/>
            <person name="Stahl D.A."/>
        </authorList>
    </citation>
    <scope>NUCLEOTIDE SEQUENCE [LARGE SCALE GENOMIC DNA]</scope>
    <source>
        <strain evidence="2 3">SCM1</strain>
    </source>
</reference>
<keyword evidence="1" id="KW-1133">Transmembrane helix</keyword>
<accession>A9A1L9</accession>
<keyword evidence="3" id="KW-1185">Reference proteome</keyword>
<evidence type="ECO:0000313" key="3">
    <source>
        <dbReference type="Proteomes" id="UP000000792"/>
    </source>
</evidence>
<evidence type="ECO:0000256" key="1">
    <source>
        <dbReference type="SAM" id="Phobius"/>
    </source>
</evidence>
<dbReference type="Proteomes" id="UP000000792">
    <property type="component" value="Chromosome"/>
</dbReference>
<dbReference type="STRING" id="436308.Nmar_1638"/>
<dbReference type="eggNOG" id="arCOG08793">
    <property type="taxonomic scope" value="Archaea"/>
</dbReference>
<dbReference type="eggNOG" id="arCOG08647">
    <property type="taxonomic scope" value="Archaea"/>
</dbReference>
<evidence type="ECO:0000313" key="2">
    <source>
        <dbReference type="EMBL" id="ABX13534.1"/>
    </source>
</evidence>